<evidence type="ECO:0000256" key="3">
    <source>
        <dbReference type="ARBA" id="ARBA00022801"/>
    </source>
</evidence>
<evidence type="ECO:0000256" key="1">
    <source>
        <dbReference type="ARBA" id="ARBA00008779"/>
    </source>
</evidence>
<comment type="similarity">
    <text evidence="1">Belongs to the sulfatase family.</text>
</comment>
<name>A0ABP8GRE5_9BACT</name>
<organism evidence="7 8">
    <name type="scientific">Flaviaesturariibacter amylovorans</name>
    <dbReference type="NCBI Taxonomy" id="1084520"/>
    <lineage>
        <taxon>Bacteria</taxon>
        <taxon>Pseudomonadati</taxon>
        <taxon>Bacteroidota</taxon>
        <taxon>Chitinophagia</taxon>
        <taxon>Chitinophagales</taxon>
        <taxon>Chitinophagaceae</taxon>
        <taxon>Flaviaestuariibacter</taxon>
    </lineage>
</organism>
<dbReference type="PROSITE" id="PS00523">
    <property type="entry name" value="SULFATASE_1"/>
    <property type="match status" value="1"/>
</dbReference>
<protein>
    <recommendedName>
        <fullName evidence="6">Sulfatase N-terminal domain-containing protein</fullName>
    </recommendedName>
</protein>
<dbReference type="Proteomes" id="UP001501725">
    <property type="component" value="Unassembled WGS sequence"/>
</dbReference>
<keyword evidence="2" id="KW-0479">Metal-binding</keyword>
<keyword evidence="8" id="KW-1185">Reference proteome</keyword>
<feature type="compositionally biased region" description="Polar residues" evidence="5">
    <location>
        <begin position="479"/>
        <end position="489"/>
    </location>
</feature>
<evidence type="ECO:0000313" key="8">
    <source>
        <dbReference type="Proteomes" id="UP001501725"/>
    </source>
</evidence>
<evidence type="ECO:0000259" key="6">
    <source>
        <dbReference type="Pfam" id="PF00884"/>
    </source>
</evidence>
<evidence type="ECO:0000313" key="7">
    <source>
        <dbReference type="EMBL" id="GAA4328840.1"/>
    </source>
</evidence>
<dbReference type="Gene3D" id="3.40.720.10">
    <property type="entry name" value="Alkaline Phosphatase, subunit A"/>
    <property type="match status" value="1"/>
</dbReference>
<dbReference type="Gene3D" id="3.30.1120.10">
    <property type="match status" value="1"/>
</dbReference>
<dbReference type="InterPro" id="IPR024607">
    <property type="entry name" value="Sulfatase_CS"/>
</dbReference>
<dbReference type="SUPFAM" id="SSF53649">
    <property type="entry name" value="Alkaline phosphatase-like"/>
    <property type="match status" value="1"/>
</dbReference>
<dbReference type="RefSeq" id="WP_345255343.1">
    <property type="nucleotide sequence ID" value="NZ_BAABGY010000007.1"/>
</dbReference>
<dbReference type="Pfam" id="PF00884">
    <property type="entry name" value="Sulfatase"/>
    <property type="match status" value="1"/>
</dbReference>
<evidence type="ECO:0000256" key="4">
    <source>
        <dbReference type="ARBA" id="ARBA00022837"/>
    </source>
</evidence>
<dbReference type="PANTHER" id="PTHR42693:SF53">
    <property type="entry name" value="ENDO-4-O-SULFATASE"/>
    <property type="match status" value="1"/>
</dbReference>
<keyword evidence="3" id="KW-0378">Hydrolase</keyword>
<accession>A0ABP8GRE5</accession>
<dbReference type="InterPro" id="IPR050738">
    <property type="entry name" value="Sulfatase"/>
</dbReference>
<feature type="region of interest" description="Disordered" evidence="5">
    <location>
        <begin position="473"/>
        <end position="496"/>
    </location>
</feature>
<evidence type="ECO:0000256" key="2">
    <source>
        <dbReference type="ARBA" id="ARBA00022723"/>
    </source>
</evidence>
<proteinExistence type="inferred from homology"/>
<keyword evidence="4" id="KW-0106">Calcium</keyword>
<gene>
    <name evidence="7" type="ORF">GCM10023184_18940</name>
</gene>
<dbReference type="InterPro" id="IPR000917">
    <property type="entry name" value="Sulfatase_N"/>
</dbReference>
<reference evidence="8" key="1">
    <citation type="journal article" date="2019" name="Int. J. Syst. Evol. Microbiol.">
        <title>The Global Catalogue of Microorganisms (GCM) 10K type strain sequencing project: providing services to taxonomists for standard genome sequencing and annotation.</title>
        <authorList>
            <consortium name="The Broad Institute Genomics Platform"/>
            <consortium name="The Broad Institute Genome Sequencing Center for Infectious Disease"/>
            <person name="Wu L."/>
            <person name="Ma J."/>
        </authorList>
    </citation>
    <scope>NUCLEOTIDE SEQUENCE [LARGE SCALE GENOMIC DNA]</scope>
    <source>
        <strain evidence="8">JCM 17919</strain>
    </source>
</reference>
<comment type="caution">
    <text evidence="7">The sequence shown here is derived from an EMBL/GenBank/DDBJ whole genome shotgun (WGS) entry which is preliminary data.</text>
</comment>
<sequence>MKRSSRKPSQRIGKSIFPVLFAVSVSGFLLLSTGFSRQPGSRKPNIIVILIDDAGYVDFGFMGSKDLPTPQLDALAARSVRFTNAYVTASVCSPSRAGLLTGRYQQRFGYECNEGAGYTGIDTTQTLLASVLRESGYKTAAFGKWHLGFEPAQHPLQQGFDYYYGFLSGGRSYFYHPAKDDRQGDRNALEENGKPVRFEGYLTDVLGDKAAGFIRQNKEHPFFLYWAPNAVHTPMEATTEDLKLFEKHPRQKLAAMTYALDRSIGRIITELKQQGIYDNTLLFFLSDNGGAYNNQSSNGPLKGFKGNKYEGGLKVPFLVSWPGKFRGGADFGGLTSSLDVFATALDAAGLPRKPRSLDGVSLLPFLTKPRADAPHAELAWRKDAEAAIRFNQYKMIRVRGLGERLYDLETDPQEQNDLRFQKPETFGLLARKLEQWEKDKTVPRWTEGATWDTITLMIHDDLMNNRRIRVTNPGELEQLRTQHQLPKSQKISHDIE</sequence>
<evidence type="ECO:0000256" key="5">
    <source>
        <dbReference type="SAM" id="MobiDB-lite"/>
    </source>
</evidence>
<dbReference type="InterPro" id="IPR017850">
    <property type="entry name" value="Alkaline_phosphatase_core_sf"/>
</dbReference>
<feature type="domain" description="Sulfatase N-terminal" evidence="6">
    <location>
        <begin position="44"/>
        <end position="349"/>
    </location>
</feature>
<dbReference type="EMBL" id="BAABGY010000007">
    <property type="protein sequence ID" value="GAA4328840.1"/>
    <property type="molecule type" value="Genomic_DNA"/>
</dbReference>
<dbReference type="PANTHER" id="PTHR42693">
    <property type="entry name" value="ARYLSULFATASE FAMILY MEMBER"/>
    <property type="match status" value="1"/>
</dbReference>